<evidence type="ECO:0000256" key="3">
    <source>
        <dbReference type="ARBA" id="ARBA00017562"/>
    </source>
</evidence>
<evidence type="ECO:0000256" key="9">
    <source>
        <dbReference type="RuleBase" id="RU364072"/>
    </source>
</evidence>
<dbReference type="EMBL" id="JACIIX010000001">
    <property type="protein sequence ID" value="MBB6208862.1"/>
    <property type="molecule type" value="Genomic_DNA"/>
</dbReference>
<dbReference type="InterPro" id="IPR001882">
    <property type="entry name" value="Biotin_BS"/>
</dbReference>
<evidence type="ECO:0000256" key="5">
    <source>
        <dbReference type="ARBA" id="ARBA00022832"/>
    </source>
</evidence>
<dbReference type="GO" id="GO:0009317">
    <property type="term" value="C:acetyl-CoA carboxylase complex"/>
    <property type="evidence" value="ECO:0007669"/>
    <property type="project" value="InterPro"/>
</dbReference>
<evidence type="ECO:0000256" key="2">
    <source>
        <dbReference type="ARBA" id="ARBA00005194"/>
    </source>
</evidence>
<proteinExistence type="predicted"/>
<dbReference type="PANTHER" id="PTHR45266">
    <property type="entry name" value="OXALOACETATE DECARBOXYLASE ALPHA CHAIN"/>
    <property type="match status" value="1"/>
</dbReference>
<evidence type="ECO:0000313" key="12">
    <source>
        <dbReference type="Proteomes" id="UP000544872"/>
    </source>
</evidence>
<dbReference type="PROSITE" id="PS00188">
    <property type="entry name" value="BIOTIN"/>
    <property type="match status" value="1"/>
</dbReference>
<dbReference type="RefSeq" id="WP_184260388.1">
    <property type="nucleotide sequence ID" value="NZ_JACIIX010000001.1"/>
</dbReference>
<dbReference type="InterPro" id="IPR050709">
    <property type="entry name" value="Biotin_Carboxyl_Carrier/Decarb"/>
</dbReference>
<organism evidence="11 12">
    <name type="scientific">Novispirillum itersonii</name>
    <name type="common">Aquaspirillum itersonii</name>
    <dbReference type="NCBI Taxonomy" id="189"/>
    <lineage>
        <taxon>Bacteria</taxon>
        <taxon>Pseudomonadati</taxon>
        <taxon>Pseudomonadota</taxon>
        <taxon>Alphaproteobacteria</taxon>
        <taxon>Rhodospirillales</taxon>
        <taxon>Novispirillaceae</taxon>
        <taxon>Novispirillum</taxon>
    </lineage>
</organism>
<feature type="domain" description="Lipoyl-binding" evidence="10">
    <location>
        <begin position="72"/>
        <end position="148"/>
    </location>
</feature>
<dbReference type="InterPro" id="IPR001249">
    <property type="entry name" value="AcCoA_biotinCC"/>
</dbReference>
<protein>
    <recommendedName>
        <fullName evidence="3 9">Biotin carboxyl carrier protein of acetyl-CoA carboxylase</fullName>
    </recommendedName>
</protein>
<comment type="pathway">
    <text evidence="2 9">Lipid metabolism; fatty acid biosynthesis.</text>
</comment>
<comment type="function">
    <text evidence="1 9">This protein is a component of the acetyl coenzyme A carboxylase complex; first, biotin carboxylase catalyzes the carboxylation of the carrier protein and then the transcarboxylase transfers the carboxyl group to form malonyl-CoA.</text>
</comment>
<dbReference type="PROSITE" id="PS50968">
    <property type="entry name" value="BIOTINYL_LIPOYL"/>
    <property type="match status" value="1"/>
</dbReference>
<comment type="caution">
    <text evidence="11">The sequence shown here is derived from an EMBL/GenBank/DDBJ whole genome shotgun (WGS) entry which is preliminary data.</text>
</comment>
<name>A0A7X0DM66_NOVIT</name>
<dbReference type="GO" id="GO:0003989">
    <property type="term" value="F:acetyl-CoA carboxylase activity"/>
    <property type="evidence" value="ECO:0007669"/>
    <property type="project" value="InterPro"/>
</dbReference>
<dbReference type="PANTHER" id="PTHR45266:SF3">
    <property type="entry name" value="OXALOACETATE DECARBOXYLASE ALPHA CHAIN"/>
    <property type="match status" value="1"/>
</dbReference>
<dbReference type="GO" id="GO:0006633">
    <property type="term" value="P:fatty acid biosynthetic process"/>
    <property type="evidence" value="ECO:0007669"/>
    <property type="project" value="UniProtKB-UniPathway"/>
</dbReference>
<keyword evidence="12" id="KW-1185">Reference proteome</keyword>
<dbReference type="UniPathway" id="UPA00094"/>
<dbReference type="Proteomes" id="UP000544872">
    <property type="component" value="Unassembled WGS sequence"/>
</dbReference>
<evidence type="ECO:0000313" key="11">
    <source>
        <dbReference type="EMBL" id="MBB6208862.1"/>
    </source>
</evidence>
<dbReference type="Pfam" id="PF00364">
    <property type="entry name" value="Biotin_lipoyl"/>
    <property type="match status" value="1"/>
</dbReference>
<keyword evidence="8 9" id="KW-0092">Biotin</keyword>
<evidence type="ECO:0000256" key="7">
    <source>
        <dbReference type="ARBA" id="ARBA00023160"/>
    </source>
</evidence>
<evidence type="ECO:0000256" key="1">
    <source>
        <dbReference type="ARBA" id="ARBA00003761"/>
    </source>
</evidence>
<reference evidence="11 12" key="1">
    <citation type="submission" date="2020-08" db="EMBL/GenBank/DDBJ databases">
        <title>Genomic Encyclopedia of Type Strains, Phase IV (KMG-IV): sequencing the most valuable type-strain genomes for metagenomic binning, comparative biology and taxonomic classification.</title>
        <authorList>
            <person name="Goeker M."/>
        </authorList>
    </citation>
    <scope>NUCLEOTIDE SEQUENCE [LARGE SCALE GENOMIC DNA]</scope>
    <source>
        <strain evidence="11 12">DSM 11590</strain>
    </source>
</reference>
<dbReference type="InterPro" id="IPR000089">
    <property type="entry name" value="Biotin_lipoyl"/>
</dbReference>
<evidence type="ECO:0000256" key="4">
    <source>
        <dbReference type="ARBA" id="ARBA00022516"/>
    </source>
</evidence>
<dbReference type="PRINTS" id="PR01071">
    <property type="entry name" value="ACOABIOTINCC"/>
</dbReference>
<gene>
    <name evidence="11" type="ORF">FHS48_000243</name>
</gene>
<sequence>MTKTSIDSEAIRQLATLLGETGLNEIEYETESLRIRVAKGAAVAHVAAAPAAAAAPVAVAAPAAPADAARHPGAVKAPMVGVVYMSPEPGSAAFITVGASVTEGQTLLLIEAMKTFNPVKAPRSGKIAAILVDDSQPVEYGEPLVVIE</sequence>
<keyword evidence="4 9" id="KW-0444">Lipid biosynthesis</keyword>
<dbReference type="AlphaFoldDB" id="A0A7X0DM66"/>
<accession>A0A7X0DM66</accession>
<evidence type="ECO:0000256" key="6">
    <source>
        <dbReference type="ARBA" id="ARBA00023098"/>
    </source>
</evidence>
<dbReference type="Gene3D" id="2.40.50.100">
    <property type="match status" value="1"/>
</dbReference>
<dbReference type="InterPro" id="IPR011053">
    <property type="entry name" value="Single_hybrid_motif"/>
</dbReference>
<evidence type="ECO:0000259" key="10">
    <source>
        <dbReference type="PROSITE" id="PS50968"/>
    </source>
</evidence>
<evidence type="ECO:0000256" key="8">
    <source>
        <dbReference type="ARBA" id="ARBA00023267"/>
    </source>
</evidence>
<keyword evidence="7 9" id="KW-0275">Fatty acid biosynthesis</keyword>
<dbReference type="CDD" id="cd06850">
    <property type="entry name" value="biotinyl_domain"/>
    <property type="match status" value="1"/>
</dbReference>
<keyword evidence="6 9" id="KW-0443">Lipid metabolism</keyword>
<keyword evidence="5 9" id="KW-0276">Fatty acid metabolism</keyword>
<dbReference type="SUPFAM" id="SSF51230">
    <property type="entry name" value="Single hybrid motif"/>
    <property type="match status" value="1"/>
</dbReference>